<proteinExistence type="predicted"/>
<evidence type="ECO:0000313" key="2">
    <source>
        <dbReference type="Proteomes" id="UP000363661"/>
    </source>
</evidence>
<gene>
    <name evidence="1" type="ORF">RTSSTS7063_00105</name>
</gene>
<dbReference type="AlphaFoldDB" id="A0A656CSN4"/>
<protein>
    <submittedName>
        <fullName evidence="1">Uncharacterized protein</fullName>
    </submittedName>
</protein>
<dbReference type="EMBL" id="CABHNA010000006">
    <property type="protein sequence ID" value="VUW91905.1"/>
    <property type="molecule type" value="Genomic_DNA"/>
</dbReference>
<keyword evidence="2" id="KW-1185">Reference proteome</keyword>
<evidence type="ECO:0000313" key="1">
    <source>
        <dbReference type="EMBL" id="VUW91905.1"/>
    </source>
</evidence>
<accession>A0A656CSN4</accession>
<name>A0A656CSN4_9FIRM</name>
<sequence length="65" mass="7318">MQDKTSTISTNIPCGLYVLKHKDFDVAMVDIDIYSGKIQYILDVYLPEELPIGCNRLGKNIVGRT</sequence>
<organism evidence="1 2">
    <name type="scientific">[Ruminococcus] torques</name>
    <dbReference type="NCBI Taxonomy" id="33039"/>
    <lineage>
        <taxon>Bacteria</taxon>
        <taxon>Bacillati</taxon>
        <taxon>Bacillota</taxon>
        <taxon>Clostridia</taxon>
        <taxon>Lachnospirales</taxon>
        <taxon>Lachnospiraceae</taxon>
        <taxon>Mediterraneibacter</taxon>
    </lineage>
</organism>
<reference evidence="1 2" key="1">
    <citation type="submission" date="2019-07" db="EMBL/GenBank/DDBJ databases">
        <authorList>
            <person name="Hibberd C M."/>
            <person name="Gehrig L. J."/>
            <person name="Chang H.-W."/>
            <person name="Venkatesh S."/>
        </authorList>
    </citation>
    <scope>NUCLEOTIDE SEQUENCE [LARGE SCALE GENOMIC DNA]</scope>
    <source>
        <strain evidence="1">Ruminococcus_torques_SSTS_Bg7063</strain>
    </source>
</reference>
<dbReference type="Proteomes" id="UP000363661">
    <property type="component" value="Unassembled WGS sequence"/>
</dbReference>
<dbReference type="GeneID" id="303258386"/>
<dbReference type="RefSeq" id="WP_144366189.1">
    <property type="nucleotide sequence ID" value="NZ_CABHNA010000006.1"/>
</dbReference>